<feature type="region of interest" description="Disordered" evidence="7">
    <location>
        <begin position="1212"/>
        <end position="1247"/>
    </location>
</feature>
<reference evidence="9" key="1">
    <citation type="journal article" date="2012" name="Science">
        <title>Fermentation, hydrogen, and sulfur metabolism in multiple uncultivated bacterial phyla.</title>
        <authorList>
            <person name="Wrighton K.C."/>
            <person name="Thomas B.C."/>
            <person name="Sharon I."/>
            <person name="Miller C.S."/>
            <person name="Castelle C.J."/>
            <person name="VerBerkmoes N.C."/>
            <person name="Wilkins M.J."/>
            <person name="Hettich R.L."/>
            <person name="Lipton M.S."/>
            <person name="Williams K.H."/>
            <person name="Long P.E."/>
            <person name="Banfield J.F."/>
        </authorList>
    </citation>
    <scope>NUCLEOTIDE SEQUENCE [LARGE SCALE GENOMIC DNA]</scope>
</reference>
<dbReference type="GO" id="GO:0003887">
    <property type="term" value="F:DNA-directed DNA polymerase activity"/>
    <property type="evidence" value="ECO:0007669"/>
    <property type="project" value="UniProtKB-KW"/>
</dbReference>
<dbReference type="Pfam" id="PF02811">
    <property type="entry name" value="PHP"/>
    <property type="match status" value="1"/>
</dbReference>
<dbReference type="PANTHER" id="PTHR32294:SF0">
    <property type="entry name" value="DNA POLYMERASE III SUBUNIT ALPHA"/>
    <property type="match status" value="1"/>
</dbReference>
<keyword evidence="4" id="KW-0235">DNA replication</keyword>
<dbReference type="SUPFAM" id="SSF89550">
    <property type="entry name" value="PHP domain-like"/>
    <property type="match status" value="1"/>
</dbReference>
<dbReference type="NCBIfam" id="TIGR00594">
    <property type="entry name" value="polc"/>
    <property type="match status" value="1"/>
</dbReference>
<dbReference type="InterPro" id="IPR041931">
    <property type="entry name" value="DNA_pol3_alpha_thumb_dom"/>
</dbReference>
<dbReference type="CDD" id="cd04485">
    <property type="entry name" value="DnaE_OBF"/>
    <property type="match status" value="1"/>
</dbReference>
<evidence type="ECO:0000313" key="9">
    <source>
        <dbReference type="EMBL" id="EKD30582.1"/>
    </source>
</evidence>
<dbReference type="InterPro" id="IPR004805">
    <property type="entry name" value="DnaE2/DnaE/PolC"/>
</dbReference>
<dbReference type="Pfam" id="PF07733">
    <property type="entry name" value="DNA_pol3_alpha"/>
    <property type="match status" value="1"/>
</dbReference>
<dbReference type="Pfam" id="PF14579">
    <property type="entry name" value="HHH_6"/>
    <property type="match status" value="1"/>
</dbReference>
<evidence type="ECO:0000256" key="7">
    <source>
        <dbReference type="SAM" id="MobiDB-lite"/>
    </source>
</evidence>
<keyword evidence="3" id="KW-0548">Nucleotidyltransferase</keyword>
<dbReference type="InterPro" id="IPR003141">
    <property type="entry name" value="Pol/His_phosphatase_N"/>
</dbReference>
<evidence type="ECO:0000256" key="1">
    <source>
        <dbReference type="ARBA" id="ARBA00012417"/>
    </source>
</evidence>
<accession>K1XZM9</accession>
<keyword evidence="2" id="KW-0808">Transferase</keyword>
<dbReference type="InterPro" id="IPR016195">
    <property type="entry name" value="Pol/histidinol_Pase-like"/>
</dbReference>
<dbReference type="InterPro" id="IPR040982">
    <property type="entry name" value="DNA_pol3_finger"/>
</dbReference>
<evidence type="ECO:0000256" key="3">
    <source>
        <dbReference type="ARBA" id="ARBA00022695"/>
    </source>
</evidence>
<organism evidence="9">
    <name type="scientific">uncultured bacterium</name>
    <name type="common">gcode 4</name>
    <dbReference type="NCBI Taxonomy" id="1234023"/>
    <lineage>
        <taxon>Bacteria</taxon>
        <taxon>environmental samples</taxon>
    </lineage>
</organism>
<dbReference type="Gene3D" id="1.10.150.870">
    <property type="match status" value="1"/>
</dbReference>
<dbReference type="EMBL" id="AMFJ01034002">
    <property type="protein sequence ID" value="EKD30582.1"/>
    <property type="molecule type" value="Genomic_DNA"/>
</dbReference>
<dbReference type="CDD" id="cd12113">
    <property type="entry name" value="PHP_PolIIIA_DnaE3"/>
    <property type="match status" value="1"/>
</dbReference>
<protein>
    <recommendedName>
        <fullName evidence="1">DNA-directed DNA polymerase</fullName>
        <ecNumber evidence="1">2.7.7.7</ecNumber>
    </recommendedName>
</protein>
<evidence type="ECO:0000256" key="5">
    <source>
        <dbReference type="ARBA" id="ARBA00022932"/>
    </source>
</evidence>
<dbReference type="NCBIfam" id="NF004226">
    <property type="entry name" value="PRK05673.1"/>
    <property type="match status" value="1"/>
</dbReference>
<dbReference type="SMART" id="SM00481">
    <property type="entry name" value="POLIIIAc"/>
    <property type="match status" value="1"/>
</dbReference>
<comment type="catalytic activity">
    <reaction evidence="6">
        <text>DNA(n) + a 2'-deoxyribonucleoside 5'-triphosphate = DNA(n+1) + diphosphate</text>
        <dbReference type="Rhea" id="RHEA:22508"/>
        <dbReference type="Rhea" id="RHEA-COMP:17339"/>
        <dbReference type="Rhea" id="RHEA-COMP:17340"/>
        <dbReference type="ChEBI" id="CHEBI:33019"/>
        <dbReference type="ChEBI" id="CHEBI:61560"/>
        <dbReference type="ChEBI" id="CHEBI:173112"/>
        <dbReference type="EC" id="2.7.7.7"/>
    </reaction>
</comment>
<keyword evidence="5" id="KW-0239">DNA-directed DNA polymerase</keyword>
<feature type="region of interest" description="Disordered" evidence="7">
    <location>
        <begin position="1071"/>
        <end position="1097"/>
    </location>
</feature>
<dbReference type="InterPro" id="IPR029460">
    <property type="entry name" value="DNAPol_HHH"/>
</dbReference>
<dbReference type="EC" id="2.7.7.7" evidence="1"/>
<dbReference type="PANTHER" id="PTHR32294">
    <property type="entry name" value="DNA POLYMERASE III SUBUNIT ALPHA"/>
    <property type="match status" value="1"/>
</dbReference>
<name>K1XZM9_9BACT</name>
<evidence type="ECO:0000256" key="6">
    <source>
        <dbReference type="ARBA" id="ARBA00049244"/>
    </source>
</evidence>
<feature type="compositionally biased region" description="Basic and acidic residues" evidence="7">
    <location>
        <begin position="1223"/>
        <end position="1236"/>
    </location>
</feature>
<evidence type="ECO:0000256" key="2">
    <source>
        <dbReference type="ARBA" id="ARBA00022679"/>
    </source>
</evidence>
<dbReference type="Pfam" id="PF17657">
    <property type="entry name" value="DNA_pol3_finger"/>
    <property type="match status" value="1"/>
</dbReference>
<dbReference type="InterPro" id="IPR011708">
    <property type="entry name" value="DNA_pol3_alpha_NTPase_dom"/>
</dbReference>
<feature type="domain" description="Polymerase/histidinol phosphatase N-terminal" evidence="8">
    <location>
        <begin position="4"/>
        <end position="71"/>
    </location>
</feature>
<dbReference type="InterPro" id="IPR004013">
    <property type="entry name" value="PHP_dom"/>
</dbReference>
<dbReference type="GO" id="GO:0008408">
    <property type="term" value="F:3'-5' exonuclease activity"/>
    <property type="evidence" value="ECO:0007669"/>
    <property type="project" value="InterPro"/>
</dbReference>
<sequence length="1327" mass="150859">MSFVHLHTHTHYSFLSGLGKPGAFVKQAKTLGMPGLAITDAGNLYGAFEFYKKAKEAGINPIIGVEATISKKGKTNRDKDNELFEIVLLAKNIEGYKNLINMITESWLHGMYNGRPRIDFELLEKYKEHLIGLSGSIMGEIPQHITTGKSEEYIRQRIAYYEGIFGKDDFYLELQEHPDRGNQPKINDYLIKLSRTYGYKVVATNHVYYIEQSDAEARDLFYCIGDGRSLEDPDRPTLIDGNYALRSPEEMAELFAHMPEAIKNTLEINDKIRIDIPYGETLIPTFELGEKEKVLYKEYIDRLPAGIKSLSDEEWNLRYICISGLNFRYDFWLDEITINEFIHKKDILGTPKKLMEMSVDELKNLAWSYYTDRKKEIITELEKKLSSRNMPFSASQIIDRLEYELVVVDLMGFNGYFNIVSDFIIYAKNNGVPVGPGRGSAAGAILAYLSNITDIDPLPYGLLFERFLNPSRVSMPDIDVDFSDEWRDKVITYVREKYGADHVAQICTFGTMAARAAVKDVGKALGIPFAEMNKLVQAIPSKPGTKLKDALEESIEFKKAYDTDSRYHMVIDNAIKLEGSIRQLGVHACAVIIAPKPMTDYCSLQHPPKDEHTTVTQFSAGPLEDLGLLKMDFLGLRNLTIIERCLKIIKSHHGKDLNILDITFDDKKVFKVFADGDTTGVFQLESAGMRKYLRDLKPNVFEDIIAMLSLYRPGPLAYIPTYIARKHGREKVAYPHPSLEAILKPTQGIAIYQEQIMQLVQAFAGFSLGEADILRRAIGKKKIDLLMEQKGKFIDAAKSQWHKEELAKYIFEDIIEPFAGYGFNKSHAACYAMISYQTAYLKAYYPTEFMTALMVSDEEDMERITMEIGECKSKGIEILPPDVNESMKHFTFIDKKHIRFGLKAIKGLWDGPIDSIRRNRENAPYTTIYEFIERNSGDVINKKALEALILSGALDNLGDRASLVASITKMSAIQKENEKKQATSQIGLFDLGHHNTEHLRFSLEKAKALTFEEKIRGEKQSIGYGVSWHGLDGLKPYVDKRTIGMEHIIEWRKKMTERVVIEIEQGWEDMEESTSSTQKVAEIPQEESDKRTGLQAKTSKKEAMKRVRLIGLVTSVRQVQTKTGKMMAIATCDSFDFKFTVLVFSKEYEALSPLLEEDKILLVEGIFRGNEENGEMAVTAQTIRASTITSIRQQAYDVNLFNPKALVNLSGYTEEQSTSEMEDEKKNKTPEMKKNISMETDSQETEDDAMEKIIAKTPQESEEKEEFIIKIPSSACRQDLMDLKIYLEGVPKGSIQVCIDIQWQKKDTKISVESIEIIEEWVAMKGW</sequence>
<evidence type="ECO:0000256" key="4">
    <source>
        <dbReference type="ARBA" id="ARBA00022705"/>
    </source>
</evidence>
<comment type="caution">
    <text evidence="9">The sequence shown here is derived from an EMBL/GenBank/DDBJ whole genome shotgun (WGS) entry which is preliminary data.</text>
</comment>
<evidence type="ECO:0000259" key="8">
    <source>
        <dbReference type="SMART" id="SM00481"/>
    </source>
</evidence>
<proteinExistence type="predicted"/>
<dbReference type="Gene3D" id="1.10.10.1600">
    <property type="entry name" value="Bacterial DNA polymerase III alpha subunit, thumb domain"/>
    <property type="match status" value="1"/>
</dbReference>
<dbReference type="Gene3D" id="3.20.20.140">
    <property type="entry name" value="Metal-dependent hydrolases"/>
    <property type="match status" value="1"/>
</dbReference>
<dbReference type="GO" id="GO:0006260">
    <property type="term" value="P:DNA replication"/>
    <property type="evidence" value="ECO:0007669"/>
    <property type="project" value="UniProtKB-KW"/>
</dbReference>
<gene>
    <name evidence="9" type="ORF">ACD_78C00002G0001</name>
</gene>